<accession>A0A6B0TU71</accession>
<reference evidence="2" key="1">
    <citation type="submission" date="2019-12" db="EMBL/GenBank/DDBJ databases">
        <title>An insight into the sialome of adult female Ixodes ricinus ticks feeding for 6 days.</title>
        <authorList>
            <person name="Perner J."/>
            <person name="Ribeiro J.M.C."/>
        </authorList>
    </citation>
    <scope>NUCLEOTIDE SEQUENCE</scope>
    <source>
        <strain evidence="2">Semi-engorged</strain>
        <tissue evidence="2">Salivary glands</tissue>
    </source>
</reference>
<keyword evidence="1" id="KW-0732">Signal</keyword>
<organism evidence="2">
    <name type="scientific">Ixodes ricinus</name>
    <name type="common">Common tick</name>
    <name type="synonym">Acarus ricinus</name>
    <dbReference type="NCBI Taxonomy" id="34613"/>
    <lineage>
        <taxon>Eukaryota</taxon>
        <taxon>Metazoa</taxon>
        <taxon>Ecdysozoa</taxon>
        <taxon>Arthropoda</taxon>
        <taxon>Chelicerata</taxon>
        <taxon>Arachnida</taxon>
        <taxon>Acari</taxon>
        <taxon>Parasitiformes</taxon>
        <taxon>Ixodida</taxon>
        <taxon>Ixodoidea</taxon>
        <taxon>Ixodidae</taxon>
        <taxon>Ixodinae</taxon>
        <taxon>Ixodes</taxon>
    </lineage>
</organism>
<feature type="signal peptide" evidence="1">
    <location>
        <begin position="1"/>
        <end position="27"/>
    </location>
</feature>
<feature type="chain" id="PRO_5025533858" evidence="1">
    <location>
        <begin position="28"/>
        <end position="71"/>
    </location>
</feature>
<evidence type="ECO:0000256" key="1">
    <source>
        <dbReference type="SAM" id="SignalP"/>
    </source>
</evidence>
<name>A0A6B0TU71_IXORI</name>
<evidence type="ECO:0000313" key="2">
    <source>
        <dbReference type="EMBL" id="MXU82768.1"/>
    </source>
</evidence>
<sequence length="71" mass="8098">MSASMIWLSNHMWATVILFCVKVPVLSEQMVDVEPRVSTASRFFTRQFLAAIRLAVRVRQTCSHQSTAIDQ</sequence>
<dbReference type="AlphaFoldDB" id="A0A6B0TU71"/>
<protein>
    <submittedName>
        <fullName evidence="2">Putative secreted protein</fullName>
    </submittedName>
</protein>
<dbReference type="EMBL" id="GIFC01000685">
    <property type="protein sequence ID" value="MXU82768.1"/>
    <property type="molecule type" value="Transcribed_RNA"/>
</dbReference>
<proteinExistence type="predicted"/>